<dbReference type="Proteomes" id="UP000095287">
    <property type="component" value="Unplaced"/>
</dbReference>
<accession>A0A1I8AU09</accession>
<proteinExistence type="predicted"/>
<organism evidence="1 2">
    <name type="scientific">Steinernema glaseri</name>
    <dbReference type="NCBI Taxonomy" id="37863"/>
    <lineage>
        <taxon>Eukaryota</taxon>
        <taxon>Metazoa</taxon>
        <taxon>Ecdysozoa</taxon>
        <taxon>Nematoda</taxon>
        <taxon>Chromadorea</taxon>
        <taxon>Rhabditida</taxon>
        <taxon>Tylenchina</taxon>
        <taxon>Panagrolaimomorpha</taxon>
        <taxon>Strongyloidoidea</taxon>
        <taxon>Steinernematidae</taxon>
        <taxon>Steinernema</taxon>
    </lineage>
</organism>
<evidence type="ECO:0000313" key="2">
    <source>
        <dbReference type="WBParaSite" id="L893_g9058.t1"/>
    </source>
</evidence>
<reference evidence="2" key="1">
    <citation type="submission" date="2016-11" db="UniProtKB">
        <authorList>
            <consortium name="WormBaseParasite"/>
        </authorList>
    </citation>
    <scope>IDENTIFICATION</scope>
</reference>
<evidence type="ECO:0000313" key="1">
    <source>
        <dbReference type="Proteomes" id="UP000095287"/>
    </source>
</evidence>
<name>A0A1I8AU09_9BILA</name>
<dbReference type="WBParaSite" id="L893_g9058.t1">
    <property type="protein sequence ID" value="L893_g9058.t1"/>
    <property type="gene ID" value="L893_g9058"/>
</dbReference>
<dbReference type="AlphaFoldDB" id="A0A1I8AU09"/>
<protein>
    <submittedName>
        <fullName evidence="2">TPR_REGION domain-containing protein</fullName>
    </submittedName>
</protein>
<keyword evidence="1" id="KW-1185">Reference proteome</keyword>
<sequence length="109" mass="12484">MVASEFLPYDGDNKEVVTALALYRKAIPLVPRSSHLFLLITMPLVFNSMSNINTAVQSYNYISSSIRNRPDYAAILKSWLPRFALLLHSLRITNHSIESLRITSKYRIK</sequence>